<dbReference type="OrthoDB" id="415532at2759"/>
<dbReference type="EMBL" id="LSSL01006761">
    <property type="protein sequence ID" value="OLY78307.1"/>
    <property type="molecule type" value="Genomic_DNA"/>
</dbReference>
<comment type="caution">
    <text evidence="3">The sequence shown here is derived from an EMBL/GenBank/DDBJ whole genome shotgun (WGS) entry which is preliminary data.</text>
</comment>
<organism evidence="3 5">
    <name type="scientific">Smittium mucronatum</name>
    <dbReference type="NCBI Taxonomy" id="133383"/>
    <lineage>
        <taxon>Eukaryota</taxon>
        <taxon>Fungi</taxon>
        <taxon>Fungi incertae sedis</taxon>
        <taxon>Zoopagomycota</taxon>
        <taxon>Kickxellomycotina</taxon>
        <taxon>Harpellomycetes</taxon>
        <taxon>Harpellales</taxon>
        <taxon>Legeriomycetaceae</taxon>
        <taxon>Smittium</taxon>
    </lineage>
</organism>
<dbReference type="InterPro" id="IPR049192">
    <property type="entry name" value="DUF4246_C"/>
</dbReference>
<sequence>MKYLGISEDFSTPFSQNGPYEGLYPLTVIEQEIIKVLCEIKNKVNWYEKILDQNILKKWKSELEPHFNPQVVEYAIQELLYFANVPQSEDRILPGPVDRTYSADNLVPEPLLVNLLSCVSKLENVPEKDLDWHPGSNNQVLDLVHPSLFPVVFGETRAITKNLDPEEVLDWNTVIGTGLVENVVPKIKSIPEDENYYFINSKEMFYSDKYQWLPAEVEIDSSGNSKILSYINNLHPEFHKDMYSVLEKILTLLIPLLNKTLNDTIVQNISENSLRINPMSYFNESFDEFTKRVVLSDRLLSEEQMSLYKDGLGESSLFEIFPDLSDLMWDRYEEERIVAPPEIFKYDPSDINDNQKKISLNSTRLQVIVKLANIVLTPENPTYSGGVWHVEGMENENIVATAICYYDQENISESKLEFRANIRDPYYEQNDSMGTQNTYGLKDGDPLVQYVGHIDSIKGRCIVFPNIYQHKVQPFELLDFTKPGFRKILCYFLIDPSKRILSTAIVPPQQKSWFDIELNKNNNKISSLPPEITDMIIKEVEWPMSLEKAKKHRCELMEERKFYILKESKEIFERPFSLCEH</sequence>
<dbReference type="PANTHER" id="PTHR33119">
    <property type="entry name" value="IFI3P"/>
    <property type="match status" value="1"/>
</dbReference>
<feature type="domain" description="DUF4246" evidence="1">
    <location>
        <begin position="70"/>
        <end position="515"/>
    </location>
</feature>
<reference evidence="3" key="2">
    <citation type="submission" date="2017-01" db="EMBL/GenBank/DDBJ databases">
        <authorList>
            <person name="Mah S.A."/>
            <person name="Swanson W.J."/>
            <person name="Moy G.W."/>
            <person name="Vacquier V.D."/>
        </authorList>
    </citation>
    <scope>NUCLEOTIDE SEQUENCE</scope>
    <source>
        <strain evidence="3">ALG-7-W6</strain>
    </source>
</reference>
<dbReference type="Pfam" id="PF14033">
    <property type="entry name" value="DUF4246"/>
    <property type="match status" value="1"/>
</dbReference>
<dbReference type="InterPro" id="IPR025340">
    <property type="entry name" value="DUF4246"/>
</dbReference>
<evidence type="ECO:0000313" key="5">
    <source>
        <dbReference type="Proteomes" id="UP000187455"/>
    </source>
</evidence>
<dbReference type="Proteomes" id="UP000187455">
    <property type="component" value="Unassembled WGS sequence"/>
</dbReference>
<dbReference type="PANTHER" id="PTHR33119:SF1">
    <property type="entry name" value="FE2OG DIOXYGENASE DOMAIN-CONTAINING PROTEIN"/>
    <property type="match status" value="1"/>
</dbReference>
<evidence type="ECO:0000259" key="1">
    <source>
        <dbReference type="Pfam" id="PF14033"/>
    </source>
</evidence>
<evidence type="ECO:0000313" key="4">
    <source>
        <dbReference type="EMBL" id="OLY84002.1"/>
    </source>
</evidence>
<feature type="domain" description="DUF4246" evidence="2">
    <location>
        <begin position="8"/>
        <end position="62"/>
    </location>
</feature>
<dbReference type="EMBL" id="LSSL01000664">
    <property type="protein sequence ID" value="OLY84002.1"/>
    <property type="molecule type" value="Genomic_DNA"/>
</dbReference>
<gene>
    <name evidence="4" type="ORF">AYI68_g1846</name>
    <name evidence="3" type="ORF">AYI68_g7643</name>
</gene>
<proteinExistence type="predicted"/>
<keyword evidence="5" id="KW-1185">Reference proteome</keyword>
<dbReference type="AlphaFoldDB" id="A0A1R0GN53"/>
<dbReference type="STRING" id="133383.A0A1R0GN53"/>
<evidence type="ECO:0000313" key="3">
    <source>
        <dbReference type="EMBL" id="OLY78307.1"/>
    </source>
</evidence>
<evidence type="ECO:0000259" key="2">
    <source>
        <dbReference type="Pfam" id="PF21666"/>
    </source>
</evidence>
<name>A0A1R0GN53_9FUNG</name>
<dbReference type="InterPro" id="IPR049207">
    <property type="entry name" value="DUF4246_N"/>
</dbReference>
<accession>A0A1R0GN53</accession>
<protein>
    <submittedName>
        <fullName evidence="3">Uncharacterized protein</fullName>
    </submittedName>
</protein>
<dbReference type="Pfam" id="PF21666">
    <property type="entry name" value="DUF4246_N"/>
    <property type="match status" value="1"/>
</dbReference>
<reference evidence="3 5" key="1">
    <citation type="journal article" date="2016" name="Mol. Biol. Evol.">
        <title>Genome-Wide Survey of Gut Fungi (Harpellales) Reveals the First Horizontally Transferred Ubiquitin Gene from a Mosquito Host.</title>
        <authorList>
            <person name="Wang Y."/>
            <person name="White M.M."/>
            <person name="Kvist S."/>
            <person name="Moncalvo J.M."/>
        </authorList>
    </citation>
    <scope>NUCLEOTIDE SEQUENCE [LARGE SCALE GENOMIC DNA]</scope>
    <source>
        <strain evidence="3 5">ALG-7-W6</strain>
    </source>
</reference>